<organism evidence="2 3">
    <name type="scientific">Tilletia horrida</name>
    <dbReference type="NCBI Taxonomy" id="155126"/>
    <lineage>
        <taxon>Eukaryota</taxon>
        <taxon>Fungi</taxon>
        <taxon>Dikarya</taxon>
        <taxon>Basidiomycota</taxon>
        <taxon>Ustilaginomycotina</taxon>
        <taxon>Exobasidiomycetes</taxon>
        <taxon>Tilletiales</taxon>
        <taxon>Tilletiaceae</taxon>
        <taxon>Tilletia</taxon>
    </lineage>
</organism>
<evidence type="ECO:0000313" key="3">
    <source>
        <dbReference type="Proteomes" id="UP001176521"/>
    </source>
</evidence>
<reference evidence="2" key="1">
    <citation type="journal article" date="2023" name="PhytoFront">
        <title>Draft Genome Resources of Seven Strains of Tilletia horrida, Causal Agent of Kernel Smut of Rice.</title>
        <authorList>
            <person name="Khanal S."/>
            <person name="Antony Babu S."/>
            <person name="Zhou X.G."/>
        </authorList>
    </citation>
    <scope>NUCLEOTIDE SEQUENCE</scope>
    <source>
        <strain evidence="2">TX3</strain>
    </source>
</reference>
<evidence type="ECO:0008006" key="4">
    <source>
        <dbReference type="Google" id="ProtNLM"/>
    </source>
</evidence>
<sequence length="336" mass="35323">MKFTAALFSLVAAVASVKALPSGADPDFTISQADLDGALTCPGRASYMGVKNPLLLVPGTGTTGAESWDNSFAKVAPSLGFEPCYISPAPYLLNDTTLSAQYFVNAVRRLTAESGKAVPVMGWSQGNLIIQTALTFYPQVRSKVDRFISFAGDFRGTTRVGLLLSLTSNKQVPPSVWQQAKGSQLLTALANAGGLNAIVPTTSIYSTSDEIVQPEDSTPSASSYLNGATNVLAQTYCKGISIFHGGQLYSNFTFSVAKNALQSSDKVWDPSAFNKGYCGGYVADGLQPSDKDAVQSAVLADLGRLTSAQYSVPCEPVLPAYAKKYASANPPCHAAV</sequence>
<comment type="caution">
    <text evidence="2">The sequence shown here is derived from an EMBL/GenBank/DDBJ whole genome shotgun (WGS) entry which is preliminary data.</text>
</comment>
<gene>
    <name evidence="2" type="ORF">OC842_000238</name>
</gene>
<dbReference type="Proteomes" id="UP001176521">
    <property type="component" value="Unassembled WGS sequence"/>
</dbReference>
<name>A0AAN6JNA9_9BASI</name>
<accession>A0AAN6JNA9</accession>
<dbReference type="SUPFAM" id="SSF53474">
    <property type="entry name" value="alpha/beta-Hydrolases"/>
    <property type="match status" value="1"/>
</dbReference>
<dbReference type="Gene3D" id="3.40.50.1820">
    <property type="entry name" value="alpha/beta hydrolase"/>
    <property type="match status" value="1"/>
</dbReference>
<evidence type="ECO:0000313" key="2">
    <source>
        <dbReference type="EMBL" id="KAK0540927.1"/>
    </source>
</evidence>
<evidence type="ECO:0000256" key="1">
    <source>
        <dbReference type="SAM" id="SignalP"/>
    </source>
</evidence>
<dbReference type="InterPro" id="IPR053228">
    <property type="entry name" value="Stereospecific_Lipase"/>
</dbReference>
<dbReference type="PANTHER" id="PTHR37574:SF1">
    <property type="entry name" value="LIPASE B"/>
    <property type="match status" value="1"/>
</dbReference>
<dbReference type="InterPro" id="IPR029058">
    <property type="entry name" value="AB_hydrolase_fold"/>
</dbReference>
<keyword evidence="1" id="KW-0732">Signal</keyword>
<dbReference type="AlphaFoldDB" id="A0AAN6JNA9"/>
<feature type="signal peptide" evidence="1">
    <location>
        <begin position="1"/>
        <end position="19"/>
    </location>
</feature>
<proteinExistence type="predicted"/>
<keyword evidence="3" id="KW-1185">Reference proteome</keyword>
<dbReference type="EMBL" id="JAPDMQ010000006">
    <property type="protein sequence ID" value="KAK0540927.1"/>
    <property type="molecule type" value="Genomic_DNA"/>
</dbReference>
<dbReference type="PANTHER" id="PTHR37574">
    <property type="entry name" value="LIPASE B"/>
    <property type="match status" value="1"/>
</dbReference>
<protein>
    <recommendedName>
        <fullName evidence="4">Lipase B</fullName>
    </recommendedName>
</protein>
<feature type="chain" id="PRO_5042952672" description="Lipase B" evidence="1">
    <location>
        <begin position="20"/>
        <end position="336"/>
    </location>
</feature>